<reference evidence="6" key="1">
    <citation type="journal article" date="2015" name="Nature">
        <title>Complex archaea that bridge the gap between prokaryotes and eukaryotes.</title>
        <authorList>
            <person name="Spang A."/>
            <person name="Saw J.H."/>
            <person name="Jorgensen S.L."/>
            <person name="Zaremba-Niedzwiedzka K."/>
            <person name="Martijn J."/>
            <person name="Lind A.E."/>
            <person name="van Eijk R."/>
            <person name="Schleper C."/>
            <person name="Guy L."/>
            <person name="Ettema T.J."/>
        </authorList>
    </citation>
    <scope>NUCLEOTIDE SEQUENCE</scope>
</reference>
<evidence type="ECO:0000259" key="4">
    <source>
        <dbReference type="PROSITE" id="PS50531"/>
    </source>
</evidence>
<dbReference type="InterPro" id="IPR017894">
    <property type="entry name" value="HTH_IS21_transposase_type"/>
</dbReference>
<keyword evidence="3" id="KW-0233">DNA recombination</keyword>
<proteinExistence type="predicted"/>
<evidence type="ECO:0000256" key="3">
    <source>
        <dbReference type="ARBA" id="ARBA00023172"/>
    </source>
</evidence>
<evidence type="ECO:0008006" key="7">
    <source>
        <dbReference type="Google" id="ProtNLM"/>
    </source>
</evidence>
<dbReference type="PROSITE" id="PS50531">
    <property type="entry name" value="HTH_IS21"/>
    <property type="match status" value="1"/>
</dbReference>
<dbReference type="GO" id="GO:0032196">
    <property type="term" value="P:transposition"/>
    <property type="evidence" value="ECO:0007669"/>
    <property type="project" value="UniProtKB-KW"/>
</dbReference>
<organism evidence="6">
    <name type="scientific">marine sediment metagenome</name>
    <dbReference type="NCBI Taxonomy" id="412755"/>
    <lineage>
        <taxon>unclassified sequences</taxon>
        <taxon>metagenomes</taxon>
        <taxon>ecological metagenomes</taxon>
    </lineage>
</organism>
<evidence type="ECO:0000259" key="5">
    <source>
        <dbReference type="PROSITE" id="PS50994"/>
    </source>
</evidence>
<evidence type="ECO:0000313" key="6">
    <source>
        <dbReference type="EMBL" id="KKM13657.1"/>
    </source>
</evidence>
<dbReference type="GO" id="GO:0003677">
    <property type="term" value="F:DNA binding"/>
    <property type="evidence" value="ECO:0007669"/>
    <property type="project" value="UniProtKB-KW"/>
</dbReference>
<comment type="caution">
    <text evidence="6">The sequence shown here is derived from an EMBL/GenBank/DDBJ whole genome shotgun (WGS) entry which is preliminary data.</text>
</comment>
<dbReference type="PANTHER" id="PTHR35004:SF6">
    <property type="entry name" value="TRANSPOSASE"/>
    <property type="match status" value="1"/>
</dbReference>
<gene>
    <name evidence="6" type="ORF">LCGC14_1714060</name>
</gene>
<name>A0A0F9HEW2_9ZZZZ</name>
<evidence type="ECO:0000256" key="1">
    <source>
        <dbReference type="ARBA" id="ARBA00022578"/>
    </source>
</evidence>
<feature type="domain" description="Integrase catalytic" evidence="5">
    <location>
        <begin position="129"/>
        <end position="305"/>
    </location>
</feature>
<dbReference type="GO" id="GO:0015074">
    <property type="term" value="P:DNA integration"/>
    <property type="evidence" value="ECO:0007669"/>
    <property type="project" value="InterPro"/>
</dbReference>
<dbReference type="SUPFAM" id="SSF53098">
    <property type="entry name" value="Ribonuclease H-like"/>
    <property type="match status" value="1"/>
</dbReference>
<dbReference type="Gene3D" id="3.30.420.10">
    <property type="entry name" value="Ribonuclease H-like superfamily/Ribonuclease H"/>
    <property type="match status" value="1"/>
</dbReference>
<dbReference type="EMBL" id="LAZR01015332">
    <property type="protein sequence ID" value="KKM13657.1"/>
    <property type="molecule type" value="Genomic_DNA"/>
</dbReference>
<evidence type="ECO:0000256" key="2">
    <source>
        <dbReference type="ARBA" id="ARBA00023125"/>
    </source>
</evidence>
<dbReference type="InterPro" id="IPR036397">
    <property type="entry name" value="RNaseH_sf"/>
</dbReference>
<keyword evidence="2" id="KW-0238">DNA-binding</keyword>
<dbReference type="InterPro" id="IPR012337">
    <property type="entry name" value="RNaseH-like_sf"/>
</dbReference>
<feature type="domain" description="HTH IS21-type" evidence="4">
    <location>
        <begin position="9"/>
        <end position="74"/>
    </location>
</feature>
<dbReference type="InterPro" id="IPR001584">
    <property type="entry name" value="Integrase_cat-core"/>
</dbReference>
<dbReference type="AlphaFoldDB" id="A0A0F9HEW2"/>
<dbReference type="PROSITE" id="PS50994">
    <property type="entry name" value="INTEGRASE"/>
    <property type="match status" value="1"/>
</dbReference>
<sequence>MNKLMHKMIMYYEVHKQRRGGFKPAQISRKLGLDRRTVRKYLAMSEQEYLDFIHNQSHREKLLVPYEEFVKTRLENCEEASAAQVHDWLKEHHKDFVDVDAKTVFNFVVHVRTKHGIPKPFNHRDYEKVEELPYGKQTQADFGEYNMTTEEGKRKKIYFLSLVLSRSRQKISWYSERPFTTISAIDAHEIAFQFFEGITEVVVYDQDTLFLTDENKGDFILTEAFRKYAEYRGFKLHFCRKSDPQSKGKVENVVKYNKYNFLRGRIFVNIEILNDQNIAWHKRTANAKVHSTTHKVPYDEWIIEREHLKPILDSFKPENAMDDYDVRKDNTISYKGNFYRVPLGTYKPPKTTVLTEVTDDNRLIIYNTENKKIATHAIYSGKGKTIGGSNYMRDLSSGIDQLIDELSGQFNDPGQVKEYFLQIRNDKPRYIRDQLQHIKKLTGIFDIEVISQAINFCIEKRIYRATDLESVAKKIHSQKSQETTIKQPIVIKTINQTSHKIIPSKSNISDYQSLM</sequence>
<accession>A0A0F9HEW2</accession>
<dbReference type="GO" id="GO:0006310">
    <property type="term" value="P:DNA recombination"/>
    <property type="evidence" value="ECO:0007669"/>
    <property type="project" value="UniProtKB-KW"/>
</dbReference>
<dbReference type="PANTHER" id="PTHR35004">
    <property type="entry name" value="TRANSPOSASE RV3428C-RELATED"/>
    <property type="match status" value="1"/>
</dbReference>
<protein>
    <recommendedName>
        <fullName evidence="7">Integrase catalytic domain-containing protein</fullName>
    </recommendedName>
</protein>
<keyword evidence="1" id="KW-0815">Transposition</keyword>